<dbReference type="InterPro" id="IPR000408">
    <property type="entry name" value="Reg_chr_condens"/>
</dbReference>
<keyword evidence="5 8" id="KW-0505">Motor protein</keyword>
<dbReference type="SUPFAM" id="SSF50985">
    <property type="entry name" value="RCC1/BLIP-II"/>
    <property type="match status" value="2"/>
</dbReference>
<evidence type="ECO:0000256" key="8">
    <source>
        <dbReference type="PROSITE-ProRule" id="PRU00782"/>
    </source>
</evidence>
<comment type="similarity">
    <text evidence="8">Belongs to the TRAFAC class myosin-kinesin ATPase superfamily. Myosin family.</text>
</comment>
<feature type="repeat" description="RCC1" evidence="7">
    <location>
        <begin position="1299"/>
        <end position="1359"/>
    </location>
</feature>
<dbReference type="InterPro" id="IPR058923">
    <property type="entry name" value="RCC1-like_dom"/>
</dbReference>
<dbReference type="Pfam" id="PF00063">
    <property type="entry name" value="Myosin_head"/>
    <property type="match status" value="1"/>
</dbReference>
<dbReference type="Gene3D" id="1.10.10.820">
    <property type="match status" value="1"/>
</dbReference>
<feature type="repeat" description="RCC1" evidence="7">
    <location>
        <begin position="1415"/>
        <end position="1467"/>
    </location>
</feature>
<gene>
    <name evidence="12" type="ORF">TrCOL_g12251</name>
</gene>
<evidence type="ECO:0000313" key="12">
    <source>
        <dbReference type="EMBL" id="GMI28157.1"/>
    </source>
</evidence>
<feature type="coiled-coil region" evidence="9">
    <location>
        <begin position="1742"/>
        <end position="1799"/>
    </location>
</feature>
<dbReference type="Gene3D" id="3.40.850.10">
    <property type="entry name" value="Kinesin motor domain"/>
    <property type="match status" value="1"/>
</dbReference>
<dbReference type="Gene3D" id="1.20.120.720">
    <property type="entry name" value="Myosin VI head, motor domain, U50 subdomain"/>
    <property type="match status" value="1"/>
</dbReference>
<dbReference type="PANTHER" id="PTHR13140">
    <property type="entry name" value="MYOSIN"/>
    <property type="match status" value="1"/>
</dbReference>
<feature type="repeat" description="RCC1" evidence="7">
    <location>
        <begin position="1360"/>
        <end position="1414"/>
    </location>
</feature>
<proteinExistence type="inferred from homology"/>
<dbReference type="CDD" id="cd00124">
    <property type="entry name" value="MYSc"/>
    <property type="match status" value="1"/>
</dbReference>
<evidence type="ECO:0000256" key="3">
    <source>
        <dbReference type="ARBA" id="ARBA00022840"/>
    </source>
</evidence>
<dbReference type="GO" id="GO:0003774">
    <property type="term" value="F:cytoskeletal motor activity"/>
    <property type="evidence" value="ECO:0007669"/>
    <property type="project" value="UniProtKB-UniRule"/>
</dbReference>
<dbReference type="Gene3D" id="2.130.10.30">
    <property type="entry name" value="Regulator of chromosome condensation 1/beta-lactamase-inhibitor protein II"/>
    <property type="match status" value="2"/>
</dbReference>
<evidence type="ECO:0000313" key="13">
    <source>
        <dbReference type="Proteomes" id="UP001165065"/>
    </source>
</evidence>
<feature type="repeat" description="RCC1" evidence="7">
    <location>
        <begin position="1179"/>
        <end position="1247"/>
    </location>
</feature>
<feature type="region of interest" description="Actin-binding" evidence="8">
    <location>
        <begin position="695"/>
        <end position="717"/>
    </location>
</feature>
<evidence type="ECO:0000256" key="4">
    <source>
        <dbReference type="ARBA" id="ARBA00023123"/>
    </source>
</evidence>
<name>A0A9W7G1F8_9STRA</name>
<keyword evidence="13" id="KW-1185">Reference proteome</keyword>
<evidence type="ECO:0000256" key="1">
    <source>
        <dbReference type="ARBA" id="ARBA00022737"/>
    </source>
</evidence>
<evidence type="ECO:0000256" key="10">
    <source>
        <dbReference type="SAM" id="MobiDB-lite"/>
    </source>
</evidence>
<dbReference type="PROSITE" id="PS50012">
    <property type="entry name" value="RCC1_3"/>
    <property type="match status" value="5"/>
</dbReference>
<dbReference type="SUPFAM" id="SSF52540">
    <property type="entry name" value="P-loop containing nucleoside triphosphate hydrolases"/>
    <property type="match status" value="1"/>
</dbReference>
<dbReference type="OrthoDB" id="370884at2759"/>
<dbReference type="PROSITE" id="PS00626">
    <property type="entry name" value="RCC1_2"/>
    <property type="match status" value="2"/>
</dbReference>
<keyword evidence="1" id="KW-0677">Repeat</keyword>
<dbReference type="SMART" id="SM00015">
    <property type="entry name" value="IQ"/>
    <property type="match status" value="7"/>
</dbReference>
<dbReference type="InterPro" id="IPR009091">
    <property type="entry name" value="RCC1/BLIP-II"/>
</dbReference>
<accession>A0A9W7G1F8</accession>
<reference evidence="13" key="1">
    <citation type="journal article" date="2023" name="Commun. Biol.">
        <title>Genome analysis of Parmales, the sister group of diatoms, reveals the evolutionary specialization of diatoms from phago-mixotrophs to photoautotrophs.</title>
        <authorList>
            <person name="Ban H."/>
            <person name="Sato S."/>
            <person name="Yoshikawa S."/>
            <person name="Yamada K."/>
            <person name="Nakamura Y."/>
            <person name="Ichinomiya M."/>
            <person name="Sato N."/>
            <person name="Blanc-Mathieu R."/>
            <person name="Endo H."/>
            <person name="Kuwata A."/>
            <person name="Ogata H."/>
        </authorList>
    </citation>
    <scope>NUCLEOTIDE SEQUENCE [LARGE SCALE GENOMIC DNA]</scope>
</reference>
<dbReference type="InterPro" id="IPR001609">
    <property type="entry name" value="Myosin_head_motor_dom-like"/>
</dbReference>
<dbReference type="Proteomes" id="UP001165065">
    <property type="component" value="Unassembled WGS sequence"/>
</dbReference>
<dbReference type="InterPro" id="IPR000048">
    <property type="entry name" value="IQ_motif_EF-hand-BS"/>
</dbReference>
<keyword evidence="4 8" id="KW-0518">Myosin</keyword>
<evidence type="ECO:0000256" key="6">
    <source>
        <dbReference type="ARBA" id="ARBA00023203"/>
    </source>
</evidence>
<dbReference type="PROSITE" id="PS51456">
    <property type="entry name" value="MYOSIN_MOTOR"/>
    <property type="match status" value="1"/>
</dbReference>
<evidence type="ECO:0000256" key="2">
    <source>
        <dbReference type="ARBA" id="ARBA00022741"/>
    </source>
</evidence>
<dbReference type="Gene3D" id="1.20.58.530">
    <property type="match status" value="1"/>
</dbReference>
<dbReference type="InterPro" id="IPR036961">
    <property type="entry name" value="Kinesin_motor_dom_sf"/>
</dbReference>
<keyword evidence="3 8" id="KW-0067">ATP-binding</keyword>
<dbReference type="PROSITE" id="PS50096">
    <property type="entry name" value="IQ"/>
    <property type="match status" value="4"/>
</dbReference>
<evidence type="ECO:0000256" key="9">
    <source>
        <dbReference type="SAM" id="Coils"/>
    </source>
</evidence>
<dbReference type="Pfam" id="PF25390">
    <property type="entry name" value="WD40_RLD"/>
    <property type="match status" value="1"/>
</dbReference>
<evidence type="ECO:0000256" key="5">
    <source>
        <dbReference type="ARBA" id="ARBA00023175"/>
    </source>
</evidence>
<feature type="binding site" evidence="8">
    <location>
        <begin position="182"/>
        <end position="189"/>
    </location>
    <ligand>
        <name>ATP</name>
        <dbReference type="ChEBI" id="CHEBI:30616"/>
    </ligand>
</feature>
<protein>
    <recommendedName>
        <fullName evidence="11">Myosin motor domain-containing protein</fullName>
    </recommendedName>
</protein>
<sequence length="1911" mass="212092">MLADLYVPGAKVFVTNPKRGPTSSEWVVATVVSRNGDDVSCEISSGGQKLKLIKNISQLPLCEKIQSSNAMADDFQFPSNPSIVENIKNRYAKDMIYTNAGDALVSVNPYKTVTTDDKTNANIYDFAYMLKCRNRPSQAVLNTQTKAKSIQLRVPPHPFILADEAYESLHSNRHSQTIVIQGVGGTGKSENAKLIVNYLVNLKSLSESPPLPEPKKKRLPSGPLGMAENPFVLGPEITQFDKVLLAAISTVESFSSAKTATNDNSSRVGKFLKIYFGSSFDVAGAQFSTYMLEKSRVTHQPPTERSFRIFYQLILGGKNALKVKHKLKTMIDYAYLNNVRMQGMNDEVEFNRTLENMKLLGFTDSDFDLIFSTLSAILELGNASFNGGDGNASIPPKSQESLAIVEGLLSLPKGSLSSAILQKAIGTARGKTTTVEAKVQDAEAGRDGLATTLYSNIFDFVVNKINATLATLSKGSMERAGHFGKNINGHPLSVGIVESYGFESSAKNGFETLVINYIEEKIQQQVTQSMFKGQLSQYSKEQLDFSSIDFIDNQDVVDLLDKKPQGLLCMLDEACRYPRNTDKSFLQKLTSTHMRKPSATNRVFDKDKTRDDLKFTVKNTYEDTEYDCEGFLEKNKDKLGSHISELLSSSSAKGLAAFFSDSSTSTEGTVTRSGASSSAAAASSTTFAKKVKDDMDAVCGEIAESTISLVMCVKPNDTKKGGNIDIRLFENQLVKADILSFIRMRQDGFAYTSVFQGFYERFIIVIPTNTDPTLSLVPKPGCDYKKLCKTLLRELGKLAHINNPEATVQFGASSIFVKHRTYQAFEALRKVKFQDMDRAAVLLQATFRMGIKQKDHKSLKKGVSRAQASWRAVYYRNKYAQQKKAIAILQIQARGFVARKAYRENLHASKTIKNFYGKLKGRVRWRKLQTAVRSLHSLSRAYIVRMHVNRMLEAVQLLQDCARSFLHRNKIHYTRVRVALFIQGWVRGSLERSMMTEAVEYLANKRKERFRARAVKKAQNRWKSLMVRRRYKQLIQASKTLQQFARAHQQRGEFLAMRKAAVGLQSGFRGLKDRDRVREVRNDKMVREEQQAVYNANRNEAQNLANLNARRAQGLASGKSRNFRYDLLDVDILVAINDVYPEGWSKNVITLDNEVAKRGRRITNVLVGAAHTVALTDTGEIYSWGWSDCGQLGHGSHQQEKYPRALETLMLQSQTSDLVAVDRAITGKMSIKQVAVGEDHTLALADTGRVFSWGGGKKGQLGHGDFKNSSYPRCVQALKWTTTSVVCGSNHSVSVGHNGSIYTWGQSVAMGGIVLTNANKSYQNAKGDISVPANMKDVLKAKIKRVCAGAKFTLGLTYDGDIYSWGDNSYGQLGEERDTDKPMMIEGLKLRRRHHAGIVNMSCGARHSLAVNSSGQVLSWGWNEFGQLGSGDTHALTGIHPVLGDLAGQHVCQVSAGFRHSAALTGDGDIFVWGMSALGARDGSGVPVIPTKEGLIAAGPAQKLNVVPLKIYRAGQNLTKAIELHSSWSRCTSGLNVTIRSKQAELPSNRDGSTDWNTYLLKKLNAILANGNRPEIDADLRDESREFVVRLVNSGANAFAPGSPTRPPSLTIGRQFSYTLSSPGGSTIKKKSPSKTSPTRSKFAAKSTVVSERELREYKANDLRTFAHQLKNGLVKVAPRIEEKQLRGGKQELTFGEQSQNFFRKSFRGVNAADDEAQEREVGWNSNYNRKDLSKAALVKRNFDITRELNRREAEKKRLEELSAKKEQLPVELEEEKKKREAKMRLMEENKRRKKLEMMKVRKGHEGSTKIGDGELLELFAVEHLVAASNDNYTPAQVRTIYGKSPTKDDRAIVDQASPEVTLGAADEDQQAEVEDHEWEDGEVDARVEDANETSLTMVGGFMKKLSLGSS</sequence>
<dbReference type="PRINTS" id="PR00193">
    <property type="entry name" value="MYOSINHEAVY"/>
</dbReference>
<keyword evidence="6 8" id="KW-0009">Actin-binding</keyword>
<keyword evidence="2 8" id="KW-0547">Nucleotide-binding</keyword>
<feature type="domain" description="Myosin motor" evidence="11">
    <location>
        <begin position="67"/>
        <end position="830"/>
    </location>
</feature>
<feature type="repeat" description="RCC1" evidence="7">
    <location>
        <begin position="1248"/>
        <end position="1298"/>
    </location>
</feature>
<dbReference type="InterPro" id="IPR027417">
    <property type="entry name" value="P-loop_NTPase"/>
</dbReference>
<dbReference type="Gene3D" id="1.20.5.4820">
    <property type="match status" value="1"/>
</dbReference>
<evidence type="ECO:0000259" key="11">
    <source>
        <dbReference type="PROSITE" id="PS51456"/>
    </source>
</evidence>
<dbReference type="GO" id="GO:0003779">
    <property type="term" value="F:actin binding"/>
    <property type="evidence" value="ECO:0007669"/>
    <property type="project" value="UniProtKB-KW"/>
</dbReference>
<dbReference type="SMART" id="SM00242">
    <property type="entry name" value="MYSc"/>
    <property type="match status" value="1"/>
</dbReference>
<dbReference type="EMBL" id="BRYA01000657">
    <property type="protein sequence ID" value="GMI28157.1"/>
    <property type="molecule type" value="Genomic_DNA"/>
</dbReference>
<dbReference type="GO" id="GO:0005524">
    <property type="term" value="F:ATP binding"/>
    <property type="evidence" value="ECO:0007669"/>
    <property type="project" value="UniProtKB-UniRule"/>
</dbReference>
<keyword evidence="9" id="KW-0175">Coiled coil</keyword>
<organism evidence="12 13">
    <name type="scientific">Triparma columacea</name>
    <dbReference type="NCBI Taxonomy" id="722753"/>
    <lineage>
        <taxon>Eukaryota</taxon>
        <taxon>Sar</taxon>
        <taxon>Stramenopiles</taxon>
        <taxon>Ochrophyta</taxon>
        <taxon>Bolidophyceae</taxon>
        <taxon>Parmales</taxon>
        <taxon>Triparmaceae</taxon>
        <taxon>Triparma</taxon>
    </lineage>
</organism>
<dbReference type="GO" id="GO:0016459">
    <property type="term" value="C:myosin complex"/>
    <property type="evidence" value="ECO:0007669"/>
    <property type="project" value="UniProtKB-KW"/>
</dbReference>
<dbReference type="Gene3D" id="1.20.5.190">
    <property type="match status" value="1"/>
</dbReference>
<feature type="region of interest" description="Disordered" evidence="10">
    <location>
        <begin position="1622"/>
        <end position="1645"/>
    </location>
</feature>
<comment type="caution">
    <text evidence="12">The sequence shown here is derived from an EMBL/GenBank/DDBJ whole genome shotgun (WGS) entry which is preliminary data.</text>
</comment>
<evidence type="ECO:0000256" key="7">
    <source>
        <dbReference type="PROSITE-ProRule" id="PRU00235"/>
    </source>
</evidence>